<name>A0A3N4UZ91_9BURK</name>
<dbReference type="RefSeq" id="WP_124220385.1">
    <property type="nucleotide sequence ID" value="NZ_RKQL01000001.1"/>
</dbReference>
<proteinExistence type="predicted"/>
<organism evidence="3 4">
    <name type="scientific">Tibeticola sediminis</name>
    <dbReference type="NCBI Taxonomy" id="1917811"/>
    <lineage>
        <taxon>Bacteria</taxon>
        <taxon>Pseudomonadati</taxon>
        <taxon>Pseudomonadota</taxon>
        <taxon>Betaproteobacteria</taxon>
        <taxon>Burkholderiales</taxon>
        <taxon>Comamonadaceae</taxon>
        <taxon>Tibeticola</taxon>
    </lineage>
</organism>
<sequence>MTDTTFDAGLGQHRQWRLKMHTRLQHLAAWLENQDLLEDGSRERLRLLERQLNTDRITVAFVAEFSRGKSETINALFFAGQGRRIMPASAGRTTMCPTEIGYDPAVPPTLRLLPVETRSDPAALAQWRERPEAWVEVALDATDPERLAQALARVTETVAVSEAQARALGFLGDADQEALAVDRAGQVLIPRWRHAWVNLPHPLLEQGLVVLDTPGLNAIGAEPDLTLSLLPQAHAVVFLLAADAGVTRSDLAIWQQSLGGRPAEAASRLVVLNKVDVLWDGISAPAVIAEQVEAQRRSVAEVLQLEPSRVLAISAQKGLLAKLTHNEALLQASGLPRLERMLADEVLGRRQEVLRASVRKGLDEVQQLVMRTVEQRQRELTEQYHELASLRGKNEAVIRQMRARIAQEETEFKASAARIHALRSVHLKRQTEMLDLLSTSTLKREMAQLRAQLAQPGFKLHLGETFRATFDRLRSVLTQVQEQNLELQGMLSATFSQLNAEFGFSLQAAEAVDVSAVLRELDAIEQAHRQYLGLGQAIRLARAVFAEQLMRALAARVRAIFEALQTDIELWSKAATAQLDAQLKERRKAFQRRREAVERIENAAGGLDDRLREISERRSEMDRLRERVFEEVAFVLAPTATGEPMARAA</sequence>
<dbReference type="Proteomes" id="UP000272193">
    <property type="component" value="Unassembled WGS sequence"/>
</dbReference>
<dbReference type="SUPFAM" id="SSF52540">
    <property type="entry name" value="P-loop containing nucleoside triphosphate hydrolases"/>
    <property type="match status" value="1"/>
</dbReference>
<evidence type="ECO:0000313" key="3">
    <source>
        <dbReference type="EMBL" id="RPE72941.1"/>
    </source>
</evidence>
<feature type="domain" description="Dynamin N-terminal" evidence="2">
    <location>
        <begin position="59"/>
        <end position="273"/>
    </location>
</feature>
<protein>
    <submittedName>
        <fullName evidence="3">Dynamin family protein</fullName>
    </submittedName>
</protein>
<dbReference type="OrthoDB" id="5295100at2"/>
<reference evidence="3 4" key="1">
    <citation type="submission" date="2018-11" db="EMBL/GenBank/DDBJ databases">
        <title>Genomic Encyclopedia of Type Strains, Phase IV (KMG-IV): sequencing the most valuable type-strain genomes for metagenomic binning, comparative biology and taxonomic classification.</title>
        <authorList>
            <person name="Goeker M."/>
        </authorList>
    </citation>
    <scope>NUCLEOTIDE SEQUENCE [LARGE SCALE GENOMIC DNA]</scope>
    <source>
        <strain evidence="3 4">DSM 101684</strain>
    </source>
</reference>
<dbReference type="PANTHER" id="PTHR43681:SF1">
    <property type="entry name" value="SARCALUMENIN"/>
    <property type="match status" value="1"/>
</dbReference>
<gene>
    <name evidence="3" type="ORF">EDC62_0650</name>
</gene>
<evidence type="ECO:0000259" key="2">
    <source>
        <dbReference type="Pfam" id="PF00350"/>
    </source>
</evidence>
<evidence type="ECO:0000313" key="4">
    <source>
        <dbReference type="Proteomes" id="UP000272193"/>
    </source>
</evidence>
<dbReference type="InterPro" id="IPR045063">
    <property type="entry name" value="Dynamin_N"/>
</dbReference>
<dbReference type="InterPro" id="IPR051943">
    <property type="entry name" value="TRAFAC_Dynamin-like_GTPase"/>
</dbReference>
<dbReference type="Gene3D" id="3.40.50.300">
    <property type="entry name" value="P-loop containing nucleotide triphosphate hydrolases"/>
    <property type="match status" value="1"/>
</dbReference>
<evidence type="ECO:0000256" key="1">
    <source>
        <dbReference type="SAM" id="Coils"/>
    </source>
</evidence>
<dbReference type="PANTHER" id="PTHR43681">
    <property type="entry name" value="TRANSMEMBRANE GTPASE FZO"/>
    <property type="match status" value="1"/>
</dbReference>
<comment type="caution">
    <text evidence="3">The sequence shown here is derived from an EMBL/GenBank/DDBJ whole genome shotgun (WGS) entry which is preliminary data.</text>
</comment>
<accession>A0A3N4UZ91</accession>
<dbReference type="Pfam" id="PF00350">
    <property type="entry name" value="Dynamin_N"/>
    <property type="match status" value="1"/>
</dbReference>
<keyword evidence="1" id="KW-0175">Coiled coil</keyword>
<keyword evidence="4" id="KW-1185">Reference proteome</keyword>
<dbReference type="AlphaFoldDB" id="A0A3N4UZ91"/>
<feature type="coiled-coil region" evidence="1">
    <location>
        <begin position="597"/>
        <end position="627"/>
    </location>
</feature>
<dbReference type="InterPro" id="IPR027417">
    <property type="entry name" value="P-loop_NTPase"/>
</dbReference>
<dbReference type="EMBL" id="RKQL01000001">
    <property type="protein sequence ID" value="RPE72941.1"/>
    <property type="molecule type" value="Genomic_DNA"/>
</dbReference>